<sequence length="251" mass="28029">MRQTNDTRAPFKATPVGSGDIIRDALANAFQMGEAKDRRFHHGNEATCLIMALNRAGYEIVRKPEPEPDTGPVTERLFVPVETEVEKAARWGSRLIGEILDDGCARQAEAGVDVAAKEALARLKRDRGRMAFEDIDRNPPAAAAGHADYLIATWVRSLGDAVEWCEARLLPRRLVLTVSLCRFGPSDEQVKDLDRRLDMIRELRGVVGVDRTGFDRFEDLKVEVRFDHYITTIGCEYTPLDLPARPARTAA</sequence>
<accession>A0A0C6F022</accession>
<dbReference type="STRING" id="270351.Maq22A_c13375"/>
<reference evidence="2" key="2">
    <citation type="submission" date="2015-01" db="EMBL/GenBank/DDBJ databases">
        <title>Complete genome sequence of Methylobacterium aquaticum strain 22A.</title>
        <authorList>
            <person name="Tani A."/>
            <person name="Ogura Y."/>
            <person name="Hayashi T."/>
        </authorList>
    </citation>
    <scope>NUCLEOTIDE SEQUENCE [LARGE SCALE GENOMIC DNA]</scope>
    <source>
        <strain evidence="2">MA-22A</strain>
    </source>
</reference>
<dbReference type="PATRIC" id="fig|270351.10.peg.2578"/>
<gene>
    <name evidence="1" type="ORF">Maq22A_c13375</name>
</gene>
<evidence type="ECO:0000313" key="1">
    <source>
        <dbReference type="EMBL" id="BAQ45891.1"/>
    </source>
</evidence>
<name>A0A0C6F022_9HYPH</name>
<evidence type="ECO:0000313" key="2">
    <source>
        <dbReference type="Proteomes" id="UP000061432"/>
    </source>
</evidence>
<dbReference type="AlphaFoldDB" id="A0A0C6F022"/>
<dbReference type="Proteomes" id="UP000061432">
    <property type="component" value="Chromosome"/>
</dbReference>
<proteinExistence type="predicted"/>
<reference evidence="1 2" key="1">
    <citation type="journal article" date="2015" name="Genome Announc.">
        <title>Complete Genome Sequence of Methylobacterium aquaticum Strain 22A, Isolated from Racomitrium japonicum Moss.</title>
        <authorList>
            <person name="Tani A."/>
            <person name="Ogura Y."/>
            <person name="Hayashi T."/>
            <person name="Kimbara K."/>
        </authorList>
    </citation>
    <scope>NUCLEOTIDE SEQUENCE [LARGE SCALE GENOMIC DNA]</scope>
    <source>
        <strain evidence="1 2">MA-22A</strain>
    </source>
</reference>
<dbReference type="RefSeq" id="WP_060847139.1">
    <property type="nucleotide sequence ID" value="NZ_AP014704.1"/>
</dbReference>
<dbReference type="OrthoDB" id="8006184at2"/>
<dbReference type="KEGG" id="maqu:Maq22A_c13375"/>
<organism evidence="1 2">
    <name type="scientific">Methylobacterium aquaticum</name>
    <dbReference type="NCBI Taxonomy" id="270351"/>
    <lineage>
        <taxon>Bacteria</taxon>
        <taxon>Pseudomonadati</taxon>
        <taxon>Pseudomonadota</taxon>
        <taxon>Alphaproteobacteria</taxon>
        <taxon>Hyphomicrobiales</taxon>
        <taxon>Methylobacteriaceae</taxon>
        <taxon>Methylobacterium</taxon>
    </lineage>
</organism>
<dbReference type="EMBL" id="AP014704">
    <property type="protein sequence ID" value="BAQ45891.1"/>
    <property type="molecule type" value="Genomic_DNA"/>
</dbReference>
<protein>
    <submittedName>
        <fullName evidence="1">Uncharacterized protein</fullName>
    </submittedName>
</protein>